<dbReference type="InterPro" id="IPR046959">
    <property type="entry name" value="PRK1-6/SRF4-like"/>
</dbReference>
<dbReference type="FunFam" id="3.80.10.10:FF:000062">
    <property type="entry name" value="protein STRUBBELIG-RECEPTOR FAMILY 3"/>
    <property type="match status" value="1"/>
</dbReference>
<dbReference type="OrthoDB" id="1055097at2759"/>
<evidence type="ECO:0000256" key="4">
    <source>
        <dbReference type="ARBA" id="ARBA00022729"/>
    </source>
</evidence>
<protein>
    <recommendedName>
        <fullName evidence="11">Protein kinase domain-containing protein</fullName>
    </recommendedName>
</protein>
<evidence type="ECO:0000256" key="6">
    <source>
        <dbReference type="ARBA" id="ARBA00022989"/>
    </source>
</evidence>
<dbReference type="GO" id="GO:0016020">
    <property type="term" value="C:membrane"/>
    <property type="evidence" value="ECO:0007669"/>
    <property type="project" value="UniProtKB-SubCell"/>
</dbReference>
<keyword evidence="5" id="KW-0677">Repeat</keyword>
<dbReference type="SUPFAM" id="SSF56112">
    <property type="entry name" value="Protein kinase-like (PK-like)"/>
    <property type="match status" value="1"/>
</dbReference>
<dbReference type="GO" id="GO:0005524">
    <property type="term" value="F:ATP binding"/>
    <property type="evidence" value="ECO:0007669"/>
    <property type="project" value="InterPro"/>
</dbReference>
<evidence type="ECO:0000256" key="2">
    <source>
        <dbReference type="ARBA" id="ARBA00022614"/>
    </source>
</evidence>
<evidence type="ECO:0000256" key="3">
    <source>
        <dbReference type="ARBA" id="ARBA00022692"/>
    </source>
</evidence>
<keyword evidence="7 10" id="KW-0472">Membrane</keyword>
<feature type="domain" description="Protein kinase" evidence="11">
    <location>
        <begin position="413"/>
        <end position="700"/>
    </location>
</feature>
<dbReference type="Pfam" id="PF00560">
    <property type="entry name" value="LRR_1"/>
    <property type="match status" value="2"/>
</dbReference>
<dbReference type="Proteomes" id="UP000657918">
    <property type="component" value="Chromosome 11"/>
</dbReference>
<evidence type="ECO:0000256" key="1">
    <source>
        <dbReference type="ARBA" id="ARBA00004370"/>
    </source>
</evidence>
<keyword evidence="4" id="KW-0732">Signal</keyword>
<dbReference type="InterPro" id="IPR001245">
    <property type="entry name" value="Ser-Thr/Tyr_kinase_cat_dom"/>
</dbReference>
<dbReference type="Gene3D" id="1.10.510.10">
    <property type="entry name" value="Transferase(Phosphotransferase) domain 1"/>
    <property type="match status" value="2"/>
</dbReference>
<feature type="transmembrane region" description="Helical" evidence="10">
    <location>
        <begin position="296"/>
        <end position="321"/>
    </location>
</feature>
<comment type="subcellular location">
    <subcellularLocation>
        <location evidence="1">Membrane</location>
    </subcellularLocation>
</comment>
<keyword evidence="6 10" id="KW-1133">Transmembrane helix</keyword>
<dbReference type="Gene3D" id="3.30.200.20">
    <property type="entry name" value="Phosphorylase Kinase, domain 1"/>
    <property type="match status" value="1"/>
</dbReference>
<keyword evidence="8" id="KW-0675">Receptor</keyword>
<keyword evidence="3 10" id="KW-0812">Transmembrane</keyword>
<dbReference type="PROSITE" id="PS51450">
    <property type="entry name" value="LRR"/>
    <property type="match status" value="2"/>
</dbReference>
<dbReference type="InterPro" id="IPR000719">
    <property type="entry name" value="Prot_kinase_dom"/>
</dbReference>
<accession>A0A835MSR2</accession>
<evidence type="ECO:0000313" key="12">
    <source>
        <dbReference type="EMBL" id="KAF9672111.1"/>
    </source>
</evidence>
<dbReference type="Pfam" id="PF07714">
    <property type="entry name" value="PK_Tyr_Ser-Thr"/>
    <property type="match status" value="1"/>
</dbReference>
<dbReference type="InterPro" id="IPR011009">
    <property type="entry name" value="Kinase-like_dom_sf"/>
</dbReference>
<proteinExistence type="predicted"/>
<evidence type="ECO:0000256" key="5">
    <source>
        <dbReference type="ARBA" id="ARBA00022737"/>
    </source>
</evidence>
<dbReference type="EMBL" id="JADGMS010000011">
    <property type="protein sequence ID" value="KAF9672111.1"/>
    <property type="molecule type" value="Genomic_DNA"/>
</dbReference>
<keyword evidence="13" id="KW-1185">Reference proteome</keyword>
<evidence type="ECO:0000256" key="9">
    <source>
        <dbReference type="SAM" id="MobiDB-lite"/>
    </source>
</evidence>
<keyword evidence="2" id="KW-0433">Leucine-rich repeat</keyword>
<dbReference type="InterPro" id="IPR032675">
    <property type="entry name" value="LRR_dom_sf"/>
</dbReference>
<feature type="compositionally biased region" description="Polar residues" evidence="9">
    <location>
        <begin position="277"/>
        <end position="288"/>
    </location>
</feature>
<gene>
    <name evidence="12" type="ORF">SADUNF_Sadunf11G0006800</name>
</gene>
<dbReference type="AlphaFoldDB" id="A0A835MSR2"/>
<evidence type="ECO:0000256" key="7">
    <source>
        <dbReference type="ARBA" id="ARBA00023136"/>
    </source>
</evidence>
<reference evidence="12 13" key="1">
    <citation type="submission" date="2020-10" db="EMBL/GenBank/DDBJ databases">
        <title>Plant Genome Project.</title>
        <authorList>
            <person name="Zhang R.-G."/>
        </authorList>
    </citation>
    <scope>NUCLEOTIDE SEQUENCE [LARGE SCALE GENOMIC DNA]</scope>
    <source>
        <strain evidence="12">FAFU-HL-1</strain>
        <tissue evidence="12">Leaf</tissue>
    </source>
</reference>
<dbReference type="Pfam" id="PF08263">
    <property type="entry name" value="LRRNT_2"/>
    <property type="match status" value="1"/>
</dbReference>
<dbReference type="InterPro" id="IPR013210">
    <property type="entry name" value="LRR_N_plant-typ"/>
</dbReference>
<feature type="compositionally biased region" description="Pro residues" evidence="9">
    <location>
        <begin position="251"/>
        <end position="260"/>
    </location>
</feature>
<name>A0A835MSR2_9ROSI</name>
<dbReference type="InterPro" id="IPR001611">
    <property type="entry name" value="Leu-rich_rpt"/>
</dbReference>
<dbReference type="GO" id="GO:0004672">
    <property type="term" value="F:protein kinase activity"/>
    <property type="evidence" value="ECO:0007669"/>
    <property type="project" value="InterPro"/>
</dbReference>
<dbReference type="Pfam" id="PF13855">
    <property type="entry name" value="LRR_8"/>
    <property type="match status" value="1"/>
</dbReference>
<feature type="transmembrane region" description="Helical" evidence="10">
    <location>
        <begin position="575"/>
        <end position="596"/>
    </location>
</feature>
<evidence type="ECO:0000256" key="10">
    <source>
        <dbReference type="SAM" id="Phobius"/>
    </source>
</evidence>
<comment type="caution">
    <text evidence="12">The sequence shown here is derived from an EMBL/GenBank/DDBJ whole genome shotgun (WGS) entry which is preliminary data.</text>
</comment>
<evidence type="ECO:0000313" key="13">
    <source>
        <dbReference type="Proteomes" id="UP000657918"/>
    </source>
</evidence>
<dbReference type="PANTHER" id="PTHR48007">
    <property type="entry name" value="LEUCINE-RICH REPEAT RECEPTOR-LIKE PROTEIN KINASE PXC1"/>
    <property type="match status" value="1"/>
</dbReference>
<dbReference type="PANTHER" id="PTHR48007:SF34">
    <property type="entry name" value="PROTEIN STRUBBELIG-RECEPTOR FAMILY 8 ISOFORM X1"/>
    <property type="match status" value="1"/>
</dbReference>
<dbReference type="Gene3D" id="3.80.10.10">
    <property type="entry name" value="Ribonuclease Inhibitor"/>
    <property type="match status" value="1"/>
</dbReference>
<evidence type="ECO:0000259" key="11">
    <source>
        <dbReference type="PROSITE" id="PS50011"/>
    </source>
</evidence>
<organism evidence="12 13">
    <name type="scientific">Salix dunnii</name>
    <dbReference type="NCBI Taxonomy" id="1413687"/>
    <lineage>
        <taxon>Eukaryota</taxon>
        <taxon>Viridiplantae</taxon>
        <taxon>Streptophyta</taxon>
        <taxon>Embryophyta</taxon>
        <taxon>Tracheophyta</taxon>
        <taxon>Spermatophyta</taxon>
        <taxon>Magnoliopsida</taxon>
        <taxon>eudicotyledons</taxon>
        <taxon>Gunneridae</taxon>
        <taxon>Pentapetalae</taxon>
        <taxon>rosids</taxon>
        <taxon>fabids</taxon>
        <taxon>Malpighiales</taxon>
        <taxon>Salicaceae</taxon>
        <taxon>Saliceae</taxon>
        <taxon>Salix</taxon>
    </lineage>
</organism>
<feature type="region of interest" description="Disordered" evidence="9">
    <location>
        <begin position="245"/>
        <end position="292"/>
    </location>
</feature>
<sequence length="700" mass="75812">MALKHLELLLFVFVVKVLIFGFPVLVQCITDANDVQALQSMYTSLNSPAQLTNWKSNGGDPCGESWKGITCEGSAVVSVQISGLGLDGTMGYMLSSLMSLRTLDLSDNNIHDPLPYQLPLNLTSLNLAKNNLSGNLPYSISTMVSLSYLNLSRNSLSQSIGDVFHNLSLLSTMDISFNNFTGDIPSSFSSLSNLSTLNVQNNQLTGSLDVLTSLPLTTLNVANNNLSGWIPQELSSVPNFIYNGNSFDNGPAPPSPPNTSSPPGKSHRNRAHPGSGAPNTPSSGGQPSESDKGMSVGAIIGVALGSVVLVLIALLALVFCIKKHQGKETGPLASRGSRPPNTYDSRFSVPFDAEMQEPRVKNMAAVTDLKPPPAEKLVVERLLGNSGSIKRMKSPITATSYSVASLQTVTSSFSQEFIIGEGSLGRVYRGEFPNGKIMAVKKIDNAALSLQEEDNFLEAVSNMSHLRHPNIVSLVGYCVEHGQRLLVYEFIANGSLHDILHFADDSSKTLSWNARVRVALGTARALEYLHEVCLPSVVHRNFKSANILLDEELSPHLSDCGLAALTPNTERQTCLGIYLVTLELGLCVSLIQLFGFHSSRVRSEQSLVRWATPQLHDIDALAKMVDPALNGMYPAKSLSRFADIIALCVQPEPEFRPPMSEVVQALVRLVQRASVVKRRPSEESGFAYKTPDHETFDSSF</sequence>
<evidence type="ECO:0000256" key="8">
    <source>
        <dbReference type="ARBA" id="ARBA00023170"/>
    </source>
</evidence>
<dbReference type="SUPFAM" id="SSF52058">
    <property type="entry name" value="L domain-like"/>
    <property type="match status" value="1"/>
</dbReference>
<dbReference type="FunFam" id="3.30.200.20:FF:000125">
    <property type="entry name" value="Protein STRUBBELIG-RECEPTOR FAMILY 8"/>
    <property type="match status" value="1"/>
</dbReference>
<dbReference type="PROSITE" id="PS50011">
    <property type="entry name" value="PROTEIN_KINASE_DOM"/>
    <property type="match status" value="1"/>
</dbReference>